<dbReference type="AlphaFoldDB" id="A0A917RQY3"/>
<name>A0A917RQY3_9NOCA</name>
<dbReference type="EMBL" id="BMMH01000007">
    <property type="protein sequence ID" value="GGL19812.1"/>
    <property type="molecule type" value="Genomic_DNA"/>
</dbReference>
<sequence>MEPLTEREIRASFVNCSKGDAKRLSLPTDLADRPWDDLDFLGWSDPGAPGRAYLVVPEEQGPAGVALRYETSGPRRSQMCTICSTTHTNGGVVLMTARKAGEAGRRGNSTGTYICDDLACSLYARRKKTPAMGRAYRDDFDPETRIVQIQENVTAFLARIRG</sequence>
<dbReference type="InterPro" id="IPR032330">
    <property type="entry name" value="EF-G-binding_C"/>
</dbReference>
<dbReference type="Pfam" id="PF16571">
    <property type="entry name" value="FBP_C"/>
    <property type="match status" value="1"/>
</dbReference>
<keyword evidence="3" id="KW-1185">Reference proteome</keyword>
<feature type="domain" description="Elongation factor G-binding protein C-terminal treble-clef zinc-finger" evidence="1">
    <location>
        <begin position="8"/>
        <end position="160"/>
    </location>
</feature>
<comment type="caution">
    <text evidence="2">The sequence shown here is derived from an EMBL/GenBank/DDBJ whole genome shotgun (WGS) entry which is preliminary data.</text>
</comment>
<evidence type="ECO:0000259" key="1">
    <source>
        <dbReference type="Pfam" id="PF16571"/>
    </source>
</evidence>
<dbReference type="RefSeq" id="WP_058853783.1">
    <property type="nucleotide sequence ID" value="NZ_BMMH01000007.1"/>
</dbReference>
<evidence type="ECO:0000313" key="2">
    <source>
        <dbReference type="EMBL" id="GGL19812.1"/>
    </source>
</evidence>
<dbReference type="Proteomes" id="UP000638263">
    <property type="component" value="Unassembled WGS sequence"/>
</dbReference>
<organism evidence="2 3">
    <name type="scientific">Nocardia jinanensis</name>
    <dbReference type="NCBI Taxonomy" id="382504"/>
    <lineage>
        <taxon>Bacteria</taxon>
        <taxon>Bacillati</taxon>
        <taxon>Actinomycetota</taxon>
        <taxon>Actinomycetes</taxon>
        <taxon>Mycobacteriales</taxon>
        <taxon>Nocardiaceae</taxon>
        <taxon>Nocardia</taxon>
    </lineage>
</organism>
<protein>
    <recommendedName>
        <fullName evidence="1">Elongation factor G-binding protein C-terminal treble-clef zinc-finger domain-containing protein</fullName>
    </recommendedName>
</protein>
<reference evidence="2" key="2">
    <citation type="submission" date="2020-09" db="EMBL/GenBank/DDBJ databases">
        <authorList>
            <person name="Sun Q."/>
            <person name="Zhou Y."/>
        </authorList>
    </citation>
    <scope>NUCLEOTIDE SEQUENCE</scope>
    <source>
        <strain evidence="2">CGMCC 4.3508</strain>
    </source>
</reference>
<proteinExistence type="predicted"/>
<reference evidence="2" key="1">
    <citation type="journal article" date="2014" name="Int. J. Syst. Evol. Microbiol.">
        <title>Complete genome sequence of Corynebacterium casei LMG S-19264T (=DSM 44701T), isolated from a smear-ripened cheese.</title>
        <authorList>
            <consortium name="US DOE Joint Genome Institute (JGI-PGF)"/>
            <person name="Walter F."/>
            <person name="Albersmeier A."/>
            <person name="Kalinowski J."/>
            <person name="Ruckert C."/>
        </authorList>
    </citation>
    <scope>NUCLEOTIDE SEQUENCE</scope>
    <source>
        <strain evidence="2">CGMCC 4.3508</strain>
    </source>
</reference>
<gene>
    <name evidence="2" type="ORF">GCM10011588_38160</name>
</gene>
<accession>A0A917RQY3</accession>
<evidence type="ECO:0000313" key="3">
    <source>
        <dbReference type="Proteomes" id="UP000638263"/>
    </source>
</evidence>